<dbReference type="AlphaFoldDB" id="A0A315ZX90"/>
<keyword evidence="1" id="KW-0145">Chemotaxis</keyword>
<dbReference type="CDD" id="cd17906">
    <property type="entry name" value="CheX"/>
    <property type="match status" value="1"/>
</dbReference>
<feature type="domain" description="Chemotaxis phosphatase CheX-like" evidence="2">
    <location>
        <begin position="43"/>
        <end position="122"/>
    </location>
</feature>
<dbReference type="EMBL" id="UHJJ01000007">
    <property type="protein sequence ID" value="SUQ14754.1"/>
    <property type="molecule type" value="Genomic_DNA"/>
</dbReference>
<organism evidence="3 4">
    <name type="scientific">Faecalicatena contorta</name>
    <dbReference type="NCBI Taxonomy" id="39482"/>
    <lineage>
        <taxon>Bacteria</taxon>
        <taxon>Bacillati</taxon>
        <taxon>Bacillota</taxon>
        <taxon>Clostridia</taxon>
        <taxon>Lachnospirales</taxon>
        <taxon>Lachnospiraceae</taxon>
        <taxon>Faecalicatena</taxon>
    </lineage>
</organism>
<sequence length="152" mass="16539">MENKYADIFINAWYTVLESFSSKPIMLAEVHPSKTPADNQDILVLMGVIGDVNGQVILSMNVKTGQALASEMLGGMEVTDQDELVTSAIGEICNMIMGNACLHIASTDTGVDITPPTIICNQTFPQPPISPSYKISLYLENLDEIDFNVEIV</sequence>
<dbReference type="RefSeq" id="WP_109711919.1">
    <property type="nucleotide sequence ID" value="NZ_QGDS01000007.1"/>
</dbReference>
<gene>
    <name evidence="3" type="ORF">SAMN05216529_107216</name>
</gene>
<evidence type="ECO:0000313" key="3">
    <source>
        <dbReference type="EMBL" id="SUQ14754.1"/>
    </source>
</evidence>
<dbReference type="OrthoDB" id="9788100at2"/>
<dbReference type="GO" id="GO:0006935">
    <property type="term" value="P:chemotaxis"/>
    <property type="evidence" value="ECO:0007669"/>
    <property type="project" value="UniProtKB-KW"/>
</dbReference>
<dbReference type="PANTHER" id="PTHR39452">
    <property type="entry name" value="CHEY-P PHOSPHATASE CHEX"/>
    <property type="match status" value="1"/>
</dbReference>
<evidence type="ECO:0000313" key="4">
    <source>
        <dbReference type="Proteomes" id="UP000254051"/>
    </source>
</evidence>
<dbReference type="InterPro" id="IPR038756">
    <property type="entry name" value="CheX-like"/>
</dbReference>
<keyword evidence="4" id="KW-1185">Reference proteome</keyword>
<dbReference type="SUPFAM" id="SSF103039">
    <property type="entry name" value="CheC-like"/>
    <property type="match status" value="1"/>
</dbReference>
<accession>A0A315ZX90</accession>
<dbReference type="InterPro" id="IPR028051">
    <property type="entry name" value="CheX-like_dom"/>
</dbReference>
<reference evidence="4" key="1">
    <citation type="submission" date="2017-07" db="EMBL/GenBank/DDBJ databases">
        <authorList>
            <person name="Varghese N."/>
            <person name="Submissions S."/>
        </authorList>
    </citation>
    <scope>NUCLEOTIDE SEQUENCE [LARGE SCALE GENOMIC DNA]</scope>
    <source>
        <strain evidence="4">NLAE-zl-C134</strain>
    </source>
</reference>
<evidence type="ECO:0000256" key="1">
    <source>
        <dbReference type="ARBA" id="ARBA00022500"/>
    </source>
</evidence>
<dbReference type="Pfam" id="PF13690">
    <property type="entry name" value="CheX"/>
    <property type="match status" value="1"/>
</dbReference>
<proteinExistence type="predicted"/>
<name>A0A315ZX90_9FIRM</name>
<dbReference type="InterPro" id="IPR028976">
    <property type="entry name" value="CheC-like_sf"/>
</dbReference>
<dbReference type="Proteomes" id="UP000254051">
    <property type="component" value="Unassembled WGS sequence"/>
</dbReference>
<dbReference type="Gene3D" id="3.40.1550.10">
    <property type="entry name" value="CheC-like"/>
    <property type="match status" value="1"/>
</dbReference>
<evidence type="ECO:0000259" key="2">
    <source>
        <dbReference type="Pfam" id="PF13690"/>
    </source>
</evidence>
<protein>
    <submittedName>
        <fullName evidence="3">Chemotaxis protein CheX</fullName>
    </submittedName>
</protein>
<dbReference type="PANTHER" id="PTHR39452:SF1">
    <property type="entry name" value="CHEY-P PHOSPHATASE CHEX"/>
    <property type="match status" value="1"/>
</dbReference>